<protein>
    <submittedName>
        <fullName evidence="3">Uncharacterized protein</fullName>
    </submittedName>
</protein>
<sequence length="100" mass="9640">MHGPAGTESRADPHWRDGPWQKAGQRLTAHRPAAAGLAVLAAVMLAVAAGLVAGGGPVGAALAAGHQSLTFALLAGLGGAALGLFWGAAAVALASGRSGR</sequence>
<dbReference type="Proteomes" id="UP000639419">
    <property type="component" value="Unassembled WGS sequence"/>
</dbReference>
<comment type="caution">
    <text evidence="3">The sequence shown here is derived from an EMBL/GenBank/DDBJ whole genome shotgun (WGS) entry which is preliminary data.</text>
</comment>
<feature type="compositionally biased region" description="Basic and acidic residues" evidence="1">
    <location>
        <begin position="9"/>
        <end position="19"/>
    </location>
</feature>
<evidence type="ECO:0000313" key="3">
    <source>
        <dbReference type="EMBL" id="NUB23255.1"/>
    </source>
</evidence>
<keyword evidence="2" id="KW-0472">Membrane</keyword>
<gene>
    <name evidence="3" type="ORF">GBZ26_29580</name>
</gene>
<keyword evidence="4" id="KW-1185">Reference proteome</keyword>
<evidence type="ECO:0000256" key="1">
    <source>
        <dbReference type="SAM" id="MobiDB-lite"/>
    </source>
</evidence>
<keyword evidence="2" id="KW-0812">Transmembrane</keyword>
<feature type="transmembrane region" description="Helical" evidence="2">
    <location>
        <begin position="73"/>
        <end position="94"/>
    </location>
</feature>
<keyword evidence="2" id="KW-1133">Transmembrane helix</keyword>
<reference evidence="3 4" key="1">
    <citation type="submission" date="2019-10" db="EMBL/GenBank/DDBJ databases">
        <title>Genome sequence of Azospirillum formosense CC-Nfb-7.</title>
        <authorList>
            <person name="Ambrosini A."/>
            <person name="Sant'Anna F.H."/>
            <person name="Cassan F.D."/>
            <person name="Souza E.M."/>
            <person name="Passaglia L.M.P."/>
        </authorList>
    </citation>
    <scope>NUCLEOTIDE SEQUENCE [LARGE SCALE GENOMIC DNA]</scope>
    <source>
        <strain evidence="3 4">CC-NFb-7</strain>
    </source>
</reference>
<dbReference type="RefSeq" id="WP_174441824.1">
    <property type="nucleotide sequence ID" value="NZ_WHOR01000523.1"/>
</dbReference>
<name>A0ABX2L9Y5_9PROT</name>
<accession>A0ABX2L9Y5</accession>
<feature type="region of interest" description="Disordered" evidence="1">
    <location>
        <begin position="1"/>
        <end position="27"/>
    </location>
</feature>
<organism evidence="3 4">
    <name type="scientific">Azospirillum formosense</name>
    <dbReference type="NCBI Taxonomy" id="861533"/>
    <lineage>
        <taxon>Bacteria</taxon>
        <taxon>Pseudomonadati</taxon>
        <taxon>Pseudomonadota</taxon>
        <taxon>Alphaproteobacteria</taxon>
        <taxon>Rhodospirillales</taxon>
        <taxon>Azospirillaceae</taxon>
        <taxon>Azospirillum</taxon>
    </lineage>
</organism>
<feature type="transmembrane region" description="Helical" evidence="2">
    <location>
        <begin position="33"/>
        <end position="53"/>
    </location>
</feature>
<proteinExistence type="predicted"/>
<evidence type="ECO:0000256" key="2">
    <source>
        <dbReference type="SAM" id="Phobius"/>
    </source>
</evidence>
<evidence type="ECO:0000313" key="4">
    <source>
        <dbReference type="Proteomes" id="UP000639419"/>
    </source>
</evidence>
<dbReference type="EMBL" id="WHOR01000523">
    <property type="protein sequence ID" value="NUB23255.1"/>
    <property type="molecule type" value="Genomic_DNA"/>
</dbReference>